<dbReference type="InterPro" id="IPR036390">
    <property type="entry name" value="WH_DNA-bd_sf"/>
</dbReference>
<dbReference type="RefSeq" id="WP_149677497.1">
    <property type="nucleotide sequence ID" value="NZ_DAONMB010000167.1"/>
</dbReference>
<dbReference type="GO" id="GO:1900376">
    <property type="term" value="P:regulation of secondary metabolite biosynthetic process"/>
    <property type="evidence" value="ECO:0007669"/>
    <property type="project" value="TreeGrafter"/>
</dbReference>
<dbReference type="FunFam" id="1.10.10.10:FF:000007">
    <property type="entry name" value="Ferric uptake regulation protein"/>
    <property type="match status" value="1"/>
</dbReference>
<dbReference type="Pfam" id="PF01475">
    <property type="entry name" value="FUR"/>
    <property type="match status" value="1"/>
</dbReference>
<dbReference type="GO" id="GO:0003700">
    <property type="term" value="F:DNA-binding transcription factor activity"/>
    <property type="evidence" value="ECO:0007669"/>
    <property type="project" value="InterPro"/>
</dbReference>
<keyword evidence="4" id="KW-0678">Repressor</keyword>
<dbReference type="PANTHER" id="PTHR33202">
    <property type="entry name" value="ZINC UPTAKE REGULATION PROTEIN"/>
    <property type="match status" value="1"/>
</dbReference>
<dbReference type="GO" id="GO:0045892">
    <property type="term" value="P:negative regulation of DNA-templated transcription"/>
    <property type="evidence" value="ECO:0007669"/>
    <property type="project" value="TreeGrafter"/>
</dbReference>
<name>A0A1M6B7N0_9FIRM</name>
<feature type="binding site" evidence="10">
    <location>
        <position position="135"/>
    </location>
    <ligand>
        <name>Zn(2+)</name>
        <dbReference type="ChEBI" id="CHEBI:29105"/>
    </ligand>
</feature>
<dbReference type="Gene3D" id="1.10.10.10">
    <property type="entry name" value="Winged helix-like DNA-binding domain superfamily/Winged helix DNA-binding domain"/>
    <property type="match status" value="1"/>
</dbReference>
<accession>A0A1M6B7N0</accession>
<feature type="binding site" evidence="10">
    <location>
        <position position="98"/>
    </location>
    <ligand>
        <name>Zn(2+)</name>
        <dbReference type="ChEBI" id="CHEBI:29105"/>
    </ligand>
</feature>
<keyword evidence="8" id="KW-0238">DNA-binding</keyword>
<evidence type="ECO:0000256" key="7">
    <source>
        <dbReference type="ARBA" id="ARBA00023015"/>
    </source>
</evidence>
<evidence type="ECO:0000256" key="6">
    <source>
        <dbReference type="ARBA" id="ARBA00022833"/>
    </source>
</evidence>
<dbReference type="InterPro" id="IPR036388">
    <property type="entry name" value="WH-like_DNA-bd_sf"/>
</dbReference>
<dbReference type="GO" id="GO:0008270">
    <property type="term" value="F:zinc ion binding"/>
    <property type="evidence" value="ECO:0007669"/>
    <property type="project" value="TreeGrafter"/>
</dbReference>
<dbReference type="InterPro" id="IPR002481">
    <property type="entry name" value="FUR"/>
</dbReference>
<keyword evidence="3" id="KW-0963">Cytoplasm</keyword>
<keyword evidence="9" id="KW-0804">Transcription</keyword>
<evidence type="ECO:0000256" key="8">
    <source>
        <dbReference type="ARBA" id="ARBA00023125"/>
    </source>
</evidence>
<evidence type="ECO:0000256" key="3">
    <source>
        <dbReference type="ARBA" id="ARBA00022490"/>
    </source>
</evidence>
<protein>
    <submittedName>
        <fullName evidence="11">Fur family transcriptional regulator, peroxide stress response regulator</fullName>
    </submittedName>
</protein>
<keyword evidence="5 10" id="KW-0479">Metal-binding</keyword>
<gene>
    <name evidence="11" type="ORF">SAMN05444373_100298</name>
</gene>
<dbReference type="OrthoDB" id="8659436at2"/>
<sequence length="142" mass="16173">MSNKVEIIGAMLLKENIKPSYARIRIMEYLLTKKSHPTVDEIYTALVKEIPTLSKTTVYNTLNLFVKSKIARVITIEENETRYDADMSYHGHFKCDSCGMIRDFELKGSAHDTSDLDGFLIHDKNVYYNGICPECLANGTQD</sequence>
<dbReference type="PANTHER" id="PTHR33202:SF8">
    <property type="entry name" value="PEROXIDE-RESPONSIVE REPRESSOR PERR"/>
    <property type="match status" value="1"/>
</dbReference>
<feature type="binding site" evidence="10">
    <location>
        <position position="132"/>
    </location>
    <ligand>
        <name>Zn(2+)</name>
        <dbReference type="ChEBI" id="CHEBI:29105"/>
    </ligand>
</feature>
<dbReference type="Gene3D" id="3.30.1490.190">
    <property type="match status" value="1"/>
</dbReference>
<evidence type="ECO:0000256" key="10">
    <source>
        <dbReference type="PIRSR" id="PIRSR602481-1"/>
    </source>
</evidence>
<dbReference type="GO" id="GO:0005737">
    <property type="term" value="C:cytoplasm"/>
    <property type="evidence" value="ECO:0007669"/>
    <property type="project" value="UniProtKB-SubCell"/>
</dbReference>
<evidence type="ECO:0000256" key="4">
    <source>
        <dbReference type="ARBA" id="ARBA00022491"/>
    </source>
</evidence>
<keyword evidence="7" id="KW-0805">Transcription regulation</keyword>
<keyword evidence="12" id="KW-1185">Reference proteome</keyword>
<evidence type="ECO:0000313" key="12">
    <source>
        <dbReference type="Proteomes" id="UP000324781"/>
    </source>
</evidence>
<evidence type="ECO:0000256" key="5">
    <source>
        <dbReference type="ARBA" id="ARBA00022723"/>
    </source>
</evidence>
<reference evidence="11 12" key="1">
    <citation type="submission" date="2016-11" db="EMBL/GenBank/DDBJ databases">
        <authorList>
            <person name="Varghese N."/>
            <person name="Submissions S."/>
        </authorList>
    </citation>
    <scope>NUCLEOTIDE SEQUENCE [LARGE SCALE GENOMIC DNA]</scope>
    <source>
        <strain evidence="11 12">DSM 19027</strain>
    </source>
</reference>
<dbReference type="InterPro" id="IPR043135">
    <property type="entry name" value="Fur_C"/>
</dbReference>
<evidence type="ECO:0000256" key="9">
    <source>
        <dbReference type="ARBA" id="ARBA00023163"/>
    </source>
</evidence>
<dbReference type="AlphaFoldDB" id="A0A1M6B7N0"/>
<comment type="similarity">
    <text evidence="2">Belongs to the Fur family.</text>
</comment>
<dbReference type="CDD" id="cd07153">
    <property type="entry name" value="Fur_like"/>
    <property type="match status" value="1"/>
</dbReference>
<evidence type="ECO:0000313" key="11">
    <source>
        <dbReference type="EMBL" id="SHI44732.1"/>
    </source>
</evidence>
<keyword evidence="6 10" id="KW-0862">Zinc</keyword>
<proteinExistence type="inferred from homology"/>
<feature type="binding site" evidence="10">
    <location>
        <position position="95"/>
    </location>
    <ligand>
        <name>Zn(2+)</name>
        <dbReference type="ChEBI" id="CHEBI:29105"/>
    </ligand>
</feature>
<dbReference type="EMBL" id="FQZP01000002">
    <property type="protein sequence ID" value="SHI44732.1"/>
    <property type="molecule type" value="Genomic_DNA"/>
</dbReference>
<organism evidence="11 12">
    <name type="scientific">Thermoclostridium caenicola</name>
    <dbReference type="NCBI Taxonomy" id="659425"/>
    <lineage>
        <taxon>Bacteria</taxon>
        <taxon>Bacillati</taxon>
        <taxon>Bacillota</taxon>
        <taxon>Clostridia</taxon>
        <taxon>Eubacteriales</taxon>
        <taxon>Oscillospiraceae</taxon>
        <taxon>Thermoclostridium</taxon>
    </lineage>
</organism>
<evidence type="ECO:0000256" key="2">
    <source>
        <dbReference type="ARBA" id="ARBA00007957"/>
    </source>
</evidence>
<comment type="subcellular location">
    <subcellularLocation>
        <location evidence="1">Cytoplasm</location>
    </subcellularLocation>
</comment>
<comment type="cofactor">
    <cofactor evidence="10">
        <name>Zn(2+)</name>
        <dbReference type="ChEBI" id="CHEBI:29105"/>
    </cofactor>
    <text evidence="10">Binds 1 zinc ion per subunit.</text>
</comment>
<dbReference type="SUPFAM" id="SSF46785">
    <property type="entry name" value="Winged helix' DNA-binding domain"/>
    <property type="match status" value="1"/>
</dbReference>
<dbReference type="GO" id="GO:0000976">
    <property type="term" value="F:transcription cis-regulatory region binding"/>
    <property type="evidence" value="ECO:0007669"/>
    <property type="project" value="TreeGrafter"/>
</dbReference>
<dbReference type="Proteomes" id="UP000324781">
    <property type="component" value="Unassembled WGS sequence"/>
</dbReference>
<evidence type="ECO:0000256" key="1">
    <source>
        <dbReference type="ARBA" id="ARBA00004496"/>
    </source>
</evidence>